<dbReference type="EMBL" id="JACWUN010000006">
    <property type="protein sequence ID" value="MBD1400445.1"/>
    <property type="molecule type" value="Genomic_DNA"/>
</dbReference>
<evidence type="ECO:0000313" key="18">
    <source>
        <dbReference type="Proteomes" id="UP000632828"/>
    </source>
</evidence>
<comment type="similarity">
    <text evidence="2">Belongs to the GTP-binding SRP family.</text>
</comment>
<dbReference type="RefSeq" id="WP_191154948.1">
    <property type="nucleotide sequence ID" value="NZ_JACWUN010000006.1"/>
</dbReference>
<keyword evidence="5" id="KW-1003">Cell membrane</keyword>
<evidence type="ECO:0000256" key="3">
    <source>
        <dbReference type="ARBA" id="ARBA00014919"/>
    </source>
</evidence>
<dbReference type="Pfam" id="PF00448">
    <property type="entry name" value="SRP54"/>
    <property type="match status" value="1"/>
</dbReference>
<evidence type="ECO:0000256" key="9">
    <source>
        <dbReference type="ARBA" id="ARBA00023134"/>
    </source>
</evidence>
<evidence type="ECO:0000256" key="11">
    <source>
        <dbReference type="ARBA" id="ARBA00023225"/>
    </source>
</evidence>
<dbReference type="InterPro" id="IPR020006">
    <property type="entry name" value="FlhF"/>
</dbReference>
<evidence type="ECO:0000256" key="14">
    <source>
        <dbReference type="SAM" id="Coils"/>
    </source>
</evidence>
<dbReference type="SMART" id="SM00382">
    <property type="entry name" value="AAA"/>
    <property type="match status" value="1"/>
</dbReference>
<dbReference type="GO" id="GO:0005886">
    <property type="term" value="C:plasma membrane"/>
    <property type="evidence" value="ECO:0007669"/>
    <property type="project" value="UniProtKB-SubCell"/>
</dbReference>
<name>A0A8J6QUM0_9BACT</name>
<dbReference type="GO" id="GO:0006614">
    <property type="term" value="P:SRP-dependent cotranslational protein targeting to membrane"/>
    <property type="evidence" value="ECO:0007669"/>
    <property type="project" value="UniProtKB-UniRule"/>
</dbReference>
<evidence type="ECO:0000256" key="7">
    <source>
        <dbReference type="ARBA" id="ARBA00022795"/>
    </source>
</evidence>
<comment type="subcellular location">
    <subcellularLocation>
        <location evidence="1">Cell membrane</location>
        <topology evidence="1">Peripheral membrane protein</topology>
        <orientation evidence="1">Cytoplasmic side</orientation>
    </subcellularLocation>
</comment>
<keyword evidence="18" id="KW-1185">Reference proteome</keyword>
<dbReference type="Proteomes" id="UP000632828">
    <property type="component" value="Unassembled WGS sequence"/>
</dbReference>
<gene>
    <name evidence="17" type="primary">flhF</name>
    <name evidence="17" type="ORF">ICT70_07155</name>
</gene>
<evidence type="ECO:0000256" key="5">
    <source>
        <dbReference type="ARBA" id="ARBA00022475"/>
    </source>
</evidence>
<dbReference type="InterPro" id="IPR003593">
    <property type="entry name" value="AAA+_ATPase"/>
</dbReference>
<accession>A0A8J6QUM0</accession>
<dbReference type="GO" id="GO:0003924">
    <property type="term" value="F:GTPase activity"/>
    <property type="evidence" value="ECO:0007669"/>
    <property type="project" value="UniProtKB-UniRule"/>
</dbReference>
<feature type="domain" description="AAA+ ATPase" evidence="15">
    <location>
        <begin position="260"/>
        <end position="407"/>
    </location>
</feature>
<evidence type="ECO:0000259" key="16">
    <source>
        <dbReference type="SMART" id="SM00962"/>
    </source>
</evidence>
<sequence>MLVKKFEAETMAAALKQVKDTLGPEALILSTRTLRKKGLGVLGRQTIEVTAAVESPSMRRSSLPARNAYSDQRAAALTHPVTAANRVETLEDEIVSLSGRNPAAPQPAAPAAAGAPAVDPRLDEELRRLRAQSEAQSISQLKAEIEQLKALMNQLAQAQAQAQKQQPAAVPESVELRKPSIRTAPMPLRTVVASDHPDPLVAMLQERGIDAESATTIAAYAATRMTSQQRLDIHQQREFLCTTLAGLVQSKGTLWRPGQPQKKLSLIGATGVGKTTTIAKLAAQAITETGARVALVTIDTYRIAAVEQLKVYGEIMGIPVDVVFSPEQLQETFRRHRDKDLILIDTAGRSPKDVARIDELNSFLGAHSGVENCLVLAAPTADSLQHKSFEAFSKLPISRLMFTKLDEADQCGSLINLPLKTNLPIGCLTNGQKVPEDLLPADPQLVADLVMGSYDDARRIAV</sequence>
<evidence type="ECO:0000256" key="10">
    <source>
        <dbReference type="ARBA" id="ARBA00023136"/>
    </source>
</evidence>
<organism evidence="17 18">
    <name type="scientific">Pelovirga terrestris</name>
    <dbReference type="NCBI Taxonomy" id="2771352"/>
    <lineage>
        <taxon>Bacteria</taxon>
        <taxon>Pseudomonadati</taxon>
        <taxon>Thermodesulfobacteriota</taxon>
        <taxon>Desulfuromonadia</taxon>
        <taxon>Geobacterales</taxon>
        <taxon>Geobacteraceae</taxon>
        <taxon>Pelovirga</taxon>
    </lineage>
</organism>
<keyword evidence="17" id="KW-0282">Flagellum</keyword>
<dbReference type="GO" id="GO:0044781">
    <property type="term" value="P:bacterial-type flagellum organization"/>
    <property type="evidence" value="ECO:0007669"/>
    <property type="project" value="UniProtKB-UniRule"/>
</dbReference>
<keyword evidence="8" id="KW-0653">Protein transport</keyword>
<dbReference type="InterPro" id="IPR000897">
    <property type="entry name" value="SRP54_GTPase_dom"/>
</dbReference>
<evidence type="ECO:0000313" key="17">
    <source>
        <dbReference type="EMBL" id="MBD1400445.1"/>
    </source>
</evidence>
<dbReference type="SUPFAM" id="SSF52540">
    <property type="entry name" value="P-loop containing nucleoside triphosphate hydrolases"/>
    <property type="match status" value="1"/>
</dbReference>
<dbReference type="PANTHER" id="PTHR43134">
    <property type="entry name" value="SIGNAL RECOGNITION PARTICLE RECEPTOR SUBUNIT ALPHA"/>
    <property type="match status" value="1"/>
</dbReference>
<keyword evidence="17" id="KW-0969">Cilium</keyword>
<evidence type="ECO:0000256" key="2">
    <source>
        <dbReference type="ARBA" id="ARBA00008531"/>
    </source>
</evidence>
<dbReference type="InterPro" id="IPR027417">
    <property type="entry name" value="P-loop_NTPase"/>
</dbReference>
<evidence type="ECO:0000256" key="1">
    <source>
        <dbReference type="ARBA" id="ARBA00004413"/>
    </source>
</evidence>
<protein>
    <recommendedName>
        <fullName evidence="3 13">Flagellar biosynthesis protein FlhF</fullName>
    </recommendedName>
</protein>
<keyword evidence="11" id="KW-1006">Bacterial flagellum protein export</keyword>
<keyword evidence="17" id="KW-0966">Cell projection</keyword>
<evidence type="ECO:0000256" key="13">
    <source>
        <dbReference type="NCBIfam" id="TIGR03499"/>
    </source>
</evidence>
<keyword evidence="4" id="KW-0813">Transport</keyword>
<comment type="function">
    <text evidence="12">Necessary for flagellar biosynthesis. May be involved in translocation of the flagellum.</text>
</comment>
<evidence type="ECO:0000256" key="12">
    <source>
        <dbReference type="ARBA" id="ARBA00025337"/>
    </source>
</evidence>
<dbReference type="Gene3D" id="1.20.120.1380">
    <property type="entry name" value="Flagellar FlhF biosynthesis protein, N domain"/>
    <property type="match status" value="1"/>
</dbReference>
<reference evidence="17" key="1">
    <citation type="submission" date="2020-09" db="EMBL/GenBank/DDBJ databases">
        <title>Pelobacter alkaliphilus sp. nov., a novel anaerobic arsenate-reducing bacterium from terrestrial mud volcano.</title>
        <authorList>
            <person name="Khomyakova M.A."/>
            <person name="Merkel A.Y."/>
            <person name="Slobodkin A.I."/>
        </authorList>
    </citation>
    <scope>NUCLEOTIDE SEQUENCE</scope>
    <source>
        <strain evidence="17">M08fum</strain>
    </source>
</reference>
<dbReference type="InterPro" id="IPR047040">
    <property type="entry name" value="FlhF__GTPase_dom"/>
</dbReference>
<dbReference type="AlphaFoldDB" id="A0A8J6QUM0"/>
<keyword evidence="9" id="KW-0342">GTP-binding</keyword>
<dbReference type="NCBIfam" id="TIGR03499">
    <property type="entry name" value="FlhF"/>
    <property type="match status" value="1"/>
</dbReference>
<keyword evidence="14" id="KW-0175">Coiled coil</keyword>
<proteinExistence type="inferred from homology"/>
<dbReference type="PANTHER" id="PTHR43134:SF3">
    <property type="entry name" value="FLAGELLAR BIOSYNTHESIS PROTEIN FLHF"/>
    <property type="match status" value="1"/>
</dbReference>
<dbReference type="Gene3D" id="3.40.50.300">
    <property type="entry name" value="P-loop containing nucleotide triphosphate hydrolases"/>
    <property type="match status" value="1"/>
</dbReference>
<dbReference type="GO" id="GO:0015031">
    <property type="term" value="P:protein transport"/>
    <property type="evidence" value="ECO:0007669"/>
    <property type="project" value="UniProtKB-KW"/>
</dbReference>
<dbReference type="GO" id="GO:0005047">
    <property type="term" value="F:signal recognition particle binding"/>
    <property type="evidence" value="ECO:0007669"/>
    <property type="project" value="TreeGrafter"/>
</dbReference>
<keyword evidence="7" id="KW-1005">Bacterial flagellum biogenesis</keyword>
<keyword evidence="6" id="KW-0547">Nucleotide-binding</keyword>
<evidence type="ECO:0000256" key="4">
    <source>
        <dbReference type="ARBA" id="ARBA00022448"/>
    </source>
</evidence>
<evidence type="ECO:0000259" key="15">
    <source>
        <dbReference type="SMART" id="SM00382"/>
    </source>
</evidence>
<dbReference type="CDD" id="cd17873">
    <property type="entry name" value="FlhF"/>
    <property type="match status" value="1"/>
</dbReference>
<keyword evidence="10" id="KW-0472">Membrane</keyword>
<feature type="domain" description="SRP54-type proteins GTP-binding" evidence="16">
    <location>
        <begin position="261"/>
        <end position="452"/>
    </location>
</feature>
<evidence type="ECO:0000256" key="8">
    <source>
        <dbReference type="ARBA" id="ARBA00022927"/>
    </source>
</evidence>
<comment type="caution">
    <text evidence="17">The sequence shown here is derived from an EMBL/GenBank/DDBJ whole genome shotgun (WGS) entry which is preliminary data.</text>
</comment>
<dbReference type="GO" id="GO:0005525">
    <property type="term" value="F:GTP binding"/>
    <property type="evidence" value="ECO:0007669"/>
    <property type="project" value="UniProtKB-UniRule"/>
</dbReference>
<evidence type="ECO:0000256" key="6">
    <source>
        <dbReference type="ARBA" id="ARBA00022741"/>
    </source>
</evidence>
<dbReference type="FunFam" id="3.40.50.300:FF:000695">
    <property type="entry name" value="Flagellar biosynthesis regulator FlhF"/>
    <property type="match status" value="1"/>
</dbReference>
<dbReference type="SMART" id="SM00962">
    <property type="entry name" value="SRP54"/>
    <property type="match status" value="1"/>
</dbReference>
<feature type="coiled-coil region" evidence="14">
    <location>
        <begin position="131"/>
        <end position="165"/>
    </location>
</feature>